<dbReference type="InterPro" id="IPR012337">
    <property type="entry name" value="RNaseH-like_sf"/>
</dbReference>
<accession>A0A9J7ZBF5</accession>
<dbReference type="InterPro" id="IPR008906">
    <property type="entry name" value="HATC_C_dom"/>
</dbReference>
<feature type="region of interest" description="Disordered" evidence="1">
    <location>
        <begin position="1"/>
        <end position="20"/>
    </location>
</feature>
<dbReference type="AlphaFoldDB" id="A0A9J7ZBF5"/>
<reference evidence="3" key="1">
    <citation type="submission" date="2025-08" db="UniProtKB">
        <authorList>
            <consortium name="Ensembl"/>
        </authorList>
    </citation>
    <scope>IDENTIFICATION</scope>
</reference>
<dbReference type="SUPFAM" id="SSF53098">
    <property type="entry name" value="Ribonuclease H-like"/>
    <property type="match status" value="1"/>
</dbReference>
<reference evidence="3" key="2">
    <citation type="submission" date="2025-09" db="UniProtKB">
        <authorList>
            <consortium name="Ensembl"/>
        </authorList>
    </citation>
    <scope>IDENTIFICATION</scope>
</reference>
<name>A0A9J7ZBF5_CYPCA</name>
<protein>
    <recommendedName>
        <fullName evidence="2">HAT C-terminal dimerisation domain-containing protein</fullName>
    </recommendedName>
</protein>
<dbReference type="PANTHER" id="PTHR46481">
    <property type="entry name" value="ZINC FINGER BED DOMAIN-CONTAINING PROTEIN 4"/>
    <property type="match status" value="1"/>
</dbReference>
<dbReference type="OMA" id="ITECCTR"/>
<sequence>MTMRETPGTSQSSQNKPKQSLIADAFSSVSSYESTSTRHYEITDAITYHIAKDMVPVYTVSKEGFKKMVRTLDKRYKIPSRTHFNQVAIPKLYNECKMRVESELREIDHFATTTDLWSSRTTEPYISLTVHFITTNFELKTRCLQTSFFPGEHTGDNIAEEMRGALADWNLKEDQQVCMTTDNASNMIKALEVNGWTRLQYIGHRLHLAIENAVKGDSRISRATGVCKKLVCHFSHSWKKRVALEQAQKRLNLPVHGLITECQTRWGSRVLMINRILEQQKALREVLSEDRNTRHLILGYQVLDVLESVSKALGPLLEFTDALSGEDYVSVSHNKPVLSLFNTTILAPEEGDTDMTKSLKKKILEYLNSKYEERVTQELLDVASFLDPRYKTQYISVNDVPIIKARLVSEMKMMEHKHSVECRETRVEEVSPPPTKKAKKSLGSFFKRSTASATVPIDPTAAIEAELSAYMQSPTIDNDEDPLLWWRLTHKVNFPRLSNMARKYLCMQATSS</sequence>
<proteinExistence type="predicted"/>
<dbReference type="GeneTree" id="ENSGT00940000161131"/>
<dbReference type="Pfam" id="PF05699">
    <property type="entry name" value="Dimer_Tnp_hAT"/>
    <property type="match status" value="1"/>
</dbReference>
<evidence type="ECO:0000256" key="1">
    <source>
        <dbReference type="SAM" id="MobiDB-lite"/>
    </source>
</evidence>
<dbReference type="InterPro" id="IPR052035">
    <property type="entry name" value="ZnF_BED_domain_contain"/>
</dbReference>
<organism evidence="3 4">
    <name type="scientific">Cyprinus carpio carpio</name>
    <dbReference type="NCBI Taxonomy" id="630221"/>
    <lineage>
        <taxon>Eukaryota</taxon>
        <taxon>Metazoa</taxon>
        <taxon>Chordata</taxon>
        <taxon>Craniata</taxon>
        <taxon>Vertebrata</taxon>
        <taxon>Euteleostomi</taxon>
        <taxon>Actinopterygii</taxon>
        <taxon>Neopterygii</taxon>
        <taxon>Teleostei</taxon>
        <taxon>Ostariophysi</taxon>
        <taxon>Cypriniformes</taxon>
        <taxon>Cyprinidae</taxon>
        <taxon>Cyprininae</taxon>
        <taxon>Cyprinus</taxon>
    </lineage>
</organism>
<dbReference type="PANTHER" id="PTHR46481:SF9">
    <property type="entry name" value="ZINC FINGER BED DOMAIN-CONTAINING PROTEIN 1-LIKE"/>
    <property type="match status" value="1"/>
</dbReference>
<dbReference type="SUPFAM" id="SSF140996">
    <property type="entry name" value="Hermes dimerisation domain"/>
    <property type="match status" value="1"/>
</dbReference>
<feature type="compositionally biased region" description="Polar residues" evidence="1">
    <location>
        <begin position="7"/>
        <end position="18"/>
    </location>
</feature>
<dbReference type="GO" id="GO:0046983">
    <property type="term" value="F:protein dimerization activity"/>
    <property type="evidence" value="ECO:0007669"/>
    <property type="project" value="InterPro"/>
</dbReference>
<evidence type="ECO:0000259" key="2">
    <source>
        <dbReference type="Pfam" id="PF05699"/>
    </source>
</evidence>
<evidence type="ECO:0000313" key="3">
    <source>
        <dbReference type="Ensembl" id="ENSCCRP00000126640.1"/>
    </source>
</evidence>
<feature type="domain" description="HAT C-terminal dimerisation" evidence="2">
    <location>
        <begin position="466"/>
        <end position="511"/>
    </location>
</feature>
<keyword evidence="4" id="KW-1185">Reference proteome</keyword>
<dbReference type="Ensembl" id="ENSCCRT00000163324.1">
    <property type="protein sequence ID" value="ENSCCRP00000126640.1"/>
    <property type="gene ID" value="ENSCCRG00000066334.1"/>
</dbReference>
<dbReference type="Proteomes" id="UP001108240">
    <property type="component" value="Unplaced"/>
</dbReference>
<evidence type="ECO:0000313" key="4">
    <source>
        <dbReference type="Proteomes" id="UP001108240"/>
    </source>
</evidence>